<dbReference type="OMA" id="ANQCAFT"/>
<dbReference type="EnsemblPlants" id="Pp3c1_35010V3.2">
    <property type="protein sequence ID" value="Pp3c1_35010V3.2"/>
    <property type="gene ID" value="Pp3c1_35010"/>
</dbReference>
<reference evidence="2 4" key="2">
    <citation type="journal article" date="2018" name="Plant J.">
        <title>The Physcomitrella patens chromosome-scale assembly reveals moss genome structure and evolution.</title>
        <authorList>
            <person name="Lang D."/>
            <person name="Ullrich K.K."/>
            <person name="Murat F."/>
            <person name="Fuchs J."/>
            <person name="Jenkins J."/>
            <person name="Haas F.B."/>
            <person name="Piednoel M."/>
            <person name="Gundlach H."/>
            <person name="Van Bel M."/>
            <person name="Meyberg R."/>
            <person name="Vives C."/>
            <person name="Morata J."/>
            <person name="Symeonidi A."/>
            <person name="Hiss M."/>
            <person name="Muchero W."/>
            <person name="Kamisugi Y."/>
            <person name="Saleh O."/>
            <person name="Blanc G."/>
            <person name="Decker E.L."/>
            <person name="van Gessel N."/>
            <person name="Grimwood J."/>
            <person name="Hayes R.D."/>
            <person name="Graham S.W."/>
            <person name="Gunter L.E."/>
            <person name="McDaniel S.F."/>
            <person name="Hoernstein S.N.W."/>
            <person name="Larsson A."/>
            <person name="Li F.W."/>
            <person name="Perroud P.F."/>
            <person name="Phillips J."/>
            <person name="Ranjan P."/>
            <person name="Rokshar D.S."/>
            <person name="Rothfels C.J."/>
            <person name="Schneider L."/>
            <person name="Shu S."/>
            <person name="Stevenson D.W."/>
            <person name="Thummler F."/>
            <person name="Tillich M."/>
            <person name="Villarreal Aguilar J.C."/>
            <person name="Widiez T."/>
            <person name="Wong G.K."/>
            <person name="Wymore A."/>
            <person name="Zhang Y."/>
            <person name="Zimmer A.D."/>
            <person name="Quatrano R.S."/>
            <person name="Mayer K.F.X."/>
            <person name="Goodstein D."/>
            <person name="Casacuberta J.M."/>
            <person name="Vandepoele K."/>
            <person name="Reski R."/>
            <person name="Cuming A.C."/>
            <person name="Tuskan G.A."/>
            <person name="Maumus F."/>
            <person name="Salse J."/>
            <person name="Schmutz J."/>
            <person name="Rensing S.A."/>
        </authorList>
    </citation>
    <scope>NUCLEOTIDE SEQUENCE [LARGE SCALE GENOMIC DNA]</scope>
    <source>
        <strain evidence="3 4">cv. Gransden 2004</strain>
    </source>
</reference>
<keyword evidence="1" id="KW-0812">Transmembrane</keyword>
<dbReference type="KEGG" id="ppp:112287874"/>
<reference evidence="3" key="3">
    <citation type="submission" date="2020-12" db="UniProtKB">
        <authorList>
            <consortium name="EnsemblPlants"/>
        </authorList>
    </citation>
    <scope>IDENTIFICATION</scope>
</reference>
<keyword evidence="1" id="KW-0472">Membrane</keyword>
<dbReference type="Gramene" id="Pp3c1_35010V3.2">
    <property type="protein sequence ID" value="Pp3c1_35010V3.2"/>
    <property type="gene ID" value="Pp3c1_35010"/>
</dbReference>
<accession>A0A2K1LAX8</accession>
<keyword evidence="1" id="KW-1133">Transmembrane helix</keyword>
<evidence type="ECO:0000313" key="4">
    <source>
        <dbReference type="Proteomes" id="UP000006727"/>
    </source>
</evidence>
<dbReference type="PANTHER" id="PTHR35736:SF1">
    <property type="entry name" value="EXPRESSED PROTEIN"/>
    <property type="match status" value="1"/>
</dbReference>
<dbReference type="Gramene" id="Pp3c1_35010V3.3">
    <property type="protein sequence ID" value="Pp3c1_35010V3.3"/>
    <property type="gene ID" value="Pp3c1_35010"/>
</dbReference>
<dbReference type="PaxDb" id="3218-PP1S28_247V6.1"/>
<reference evidence="2 4" key="1">
    <citation type="journal article" date="2008" name="Science">
        <title>The Physcomitrella genome reveals evolutionary insights into the conquest of land by plants.</title>
        <authorList>
            <person name="Rensing S."/>
            <person name="Lang D."/>
            <person name="Zimmer A."/>
            <person name="Terry A."/>
            <person name="Salamov A."/>
            <person name="Shapiro H."/>
            <person name="Nishiyama T."/>
            <person name="Perroud P.-F."/>
            <person name="Lindquist E."/>
            <person name="Kamisugi Y."/>
            <person name="Tanahashi T."/>
            <person name="Sakakibara K."/>
            <person name="Fujita T."/>
            <person name="Oishi K."/>
            <person name="Shin-I T."/>
            <person name="Kuroki Y."/>
            <person name="Toyoda A."/>
            <person name="Suzuki Y."/>
            <person name="Hashimoto A."/>
            <person name="Yamaguchi K."/>
            <person name="Sugano A."/>
            <person name="Kohara Y."/>
            <person name="Fujiyama A."/>
            <person name="Anterola A."/>
            <person name="Aoki S."/>
            <person name="Ashton N."/>
            <person name="Barbazuk W.B."/>
            <person name="Barker E."/>
            <person name="Bennetzen J."/>
            <person name="Bezanilla M."/>
            <person name="Blankenship R."/>
            <person name="Cho S.H."/>
            <person name="Dutcher S."/>
            <person name="Estelle M."/>
            <person name="Fawcett J.A."/>
            <person name="Gundlach H."/>
            <person name="Hanada K."/>
            <person name="Heyl A."/>
            <person name="Hicks K.A."/>
            <person name="Hugh J."/>
            <person name="Lohr M."/>
            <person name="Mayer K."/>
            <person name="Melkozernov A."/>
            <person name="Murata T."/>
            <person name="Nelson D."/>
            <person name="Pils B."/>
            <person name="Prigge M."/>
            <person name="Reiss B."/>
            <person name="Renner T."/>
            <person name="Rombauts S."/>
            <person name="Rushton P."/>
            <person name="Sanderfoot A."/>
            <person name="Schween G."/>
            <person name="Shiu S.-H."/>
            <person name="Stueber K."/>
            <person name="Theodoulou F.L."/>
            <person name="Tu H."/>
            <person name="Van de Peer Y."/>
            <person name="Verrier P.J."/>
            <person name="Waters E."/>
            <person name="Wood A."/>
            <person name="Yang L."/>
            <person name="Cove D."/>
            <person name="Cuming A."/>
            <person name="Hasebe M."/>
            <person name="Lucas S."/>
            <person name="Mishler D.B."/>
            <person name="Reski R."/>
            <person name="Grigoriev I."/>
            <person name="Quatrano R.S."/>
            <person name="Boore J.L."/>
        </authorList>
    </citation>
    <scope>NUCLEOTIDE SEQUENCE [LARGE SCALE GENOMIC DNA]</scope>
    <source>
        <strain evidence="3 4">cv. Gransden 2004</strain>
    </source>
</reference>
<keyword evidence="4" id="KW-1185">Reference proteome</keyword>
<dbReference type="FunCoup" id="A0A2K1LAX8">
    <property type="interactions" value="1644"/>
</dbReference>
<dbReference type="EnsemblPlants" id="Pp3c1_35010V3.3">
    <property type="protein sequence ID" value="Pp3c1_35010V3.3"/>
    <property type="gene ID" value="Pp3c1_35010"/>
</dbReference>
<dbReference type="EnsemblPlants" id="Pp3c1_35010V3.1">
    <property type="protein sequence ID" value="Pp3c1_35010V3.1"/>
    <property type="gene ID" value="Pp3c1_35010"/>
</dbReference>
<dbReference type="PANTHER" id="PTHR35736">
    <property type="entry name" value="EXPRESSED PROTEIN"/>
    <property type="match status" value="1"/>
</dbReference>
<evidence type="ECO:0000256" key="1">
    <source>
        <dbReference type="SAM" id="Phobius"/>
    </source>
</evidence>
<dbReference type="EMBL" id="ABEU02000001">
    <property type="protein sequence ID" value="PNR63194.1"/>
    <property type="molecule type" value="Genomic_DNA"/>
</dbReference>
<dbReference type="GeneID" id="112287874"/>
<dbReference type="Proteomes" id="UP000006727">
    <property type="component" value="Chromosome 1"/>
</dbReference>
<dbReference type="Pfam" id="PF25102">
    <property type="entry name" value="DUF7810"/>
    <property type="match status" value="1"/>
</dbReference>
<evidence type="ECO:0000313" key="2">
    <source>
        <dbReference type="EMBL" id="PNR63194.1"/>
    </source>
</evidence>
<proteinExistence type="predicted"/>
<dbReference type="AlphaFoldDB" id="A0A2K1LAX8"/>
<gene>
    <name evidence="3" type="primary">LOC112287874</name>
    <name evidence="2" type="ORF">PHYPA_001619</name>
</gene>
<dbReference type="Gramene" id="Pp3c1_35010V3.1">
    <property type="protein sequence ID" value="Pp3c1_35010V3.1"/>
    <property type="gene ID" value="Pp3c1_35010"/>
</dbReference>
<feature type="transmembrane region" description="Helical" evidence="1">
    <location>
        <begin position="21"/>
        <end position="45"/>
    </location>
</feature>
<dbReference type="InterPro" id="IPR056712">
    <property type="entry name" value="DUF7810"/>
</dbReference>
<sequence>MPPPILRRSNSKQIREHRRIYSNYSLGFQLLGLCMICISVLLTIYELSSDGNVGVGNGALQMDDLARAKGQWSSLRSNVLQEQDLEKRNQEEKVQSIQMTETFESEMGANAAPHLLSKKSQGVNKNVFSSSSTSPTIGQKLLGFLGPWISSSEIEPLDMPGKSATEEEVIGCEKDDSSFISRSEVPRVFSKCWEPPKQCGTVEEMGSVAVGDTRAASLRLRDMIKTWMLDHGAETIRNLPGLEFCERKFVMGLASEDGFGNNMYKVLSGAGLALMLNRSLIIGERGANTPSYIGDPRNIVLPFGDYIVYSNQFFSMQEVKHLWAVHDCAGKHNRRMTMRVDDIEHGPGRSNSLCDDWTTIPDTVLWFKGTVDTVGLQFLLKNRNAAVRSAAAMVLGHPAYPSSRPNTFGELLRAFITPTRDIQAAVEWALKGGAEPDFAVHLRLRHNRSLDAPMAASRCLAHIAQAMQQTSRGKQRVVIISDTPEVFSDINEQLQDNTELIRFDYKEYLNKFKNLSEVMSLHYGQPPRSKMRDWGEMPRWVSLVDFFLAARARVAVISGASERICTTYAQLVGALAAATTLSDSEDSPPPCLLYSSFQRDLLAQGLMKQSGWGHAWRTFGGKLACKNQASQCARTPLLPFAWWDAPWQSPTTRDTLKMRNMGIQVDDVGNIAETSLDNFCDHRRLKPTVYNSKLPAY</sequence>
<organism evidence="2">
    <name type="scientific">Physcomitrium patens</name>
    <name type="common">Spreading-leaved earth moss</name>
    <name type="synonym">Physcomitrella patens</name>
    <dbReference type="NCBI Taxonomy" id="3218"/>
    <lineage>
        <taxon>Eukaryota</taxon>
        <taxon>Viridiplantae</taxon>
        <taxon>Streptophyta</taxon>
        <taxon>Embryophyta</taxon>
        <taxon>Bryophyta</taxon>
        <taxon>Bryophytina</taxon>
        <taxon>Bryopsida</taxon>
        <taxon>Funariidae</taxon>
        <taxon>Funariales</taxon>
        <taxon>Funariaceae</taxon>
        <taxon>Physcomitrium</taxon>
    </lineage>
</organism>
<protein>
    <submittedName>
        <fullName evidence="2 3">Uncharacterized protein</fullName>
    </submittedName>
</protein>
<dbReference type="STRING" id="3218.A0A2K1LAX8"/>
<dbReference type="OrthoDB" id="1930927at2759"/>
<name>A0A2K1LAX8_PHYPA</name>
<dbReference type="RefSeq" id="XP_024387224.1">
    <property type="nucleotide sequence ID" value="XM_024531456.2"/>
</dbReference>
<evidence type="ECO:0000313" key="3">
    <source>
        <dbReference type="EnsemblPlants" id="Pp3c1_35010V3.1"/>
    </source>
</evidence>